<sequence length="205" mass="23914">MSYKWLQWAKRIQAISQSGVSFTQDKFDQERYQELIKLSAEIIADYSDYNMEAVEQLFLLEQGYQTPKVDVRGVVFNKDKILLVKEEIDNKWSLPGGFCDVGLSPSENVIKEIQEEAGLEVQKKKLMAVYDMEKHQHSPQPYHYYKFFIHCEVLGGALAEGIETIDVDFFDENSLPSLSEGRNTLSQLKQMFHYYRNPEEPTYFD</sequence>
<dbReference type="RefSeq" id="WP_017796831.1">
    <property type="nucleotide sequence ID" value="NZ_BSKO01000001.1"/>
</dbReference>
<evidence type="ECO:0000259" key="2">
    <source>
        <dbReference type="PROSITE" id="PS51462"/>
    </source>
</evidence>
<proteinExistence type="inferred from homology"/>
<accession>A0ABQ5THL9</accession>
<dbReference type="EMBL" id="BSKO01000001">
    <property type="protein sequence ID" value="GLO66366.1"/>
    <property type="molecule type" value="Genomic_DNA"/>
</dbReference>
<dbReference type="PANTHER" id="PTHR43736:SF1">
    <property type="entry name" value="DIHYDRONEOPTERIN TRIPHOSPHATE DIPHOSPHATASE"/>
    <property type="match status" value="1"/>
</dbReference>
<protein>
    <submittedName>
        <fullName evidence="3">ADP-ribose pyrophosphatase YjhB</fullName>
    </submittedName>
</protein>
<dbReference type="PANTHER" id="PTHR43736">
    <property type="entry name" value="ADP-RIBOSE PYROPHOSPHATASE"/>
    <property type="match status" value="1"/>
</dbReference>
<dbReference type="Proteomes" id="UP001275436">
    <property type="component" value="Unassembled WGS sequence"/>
</dbReference>
<evidence type="ECO:0000313" key="4">
    <source>
        <dbReference type="Proteomes" id="UP001275436"/>
    </source>
</evidence>
<comment type="caution">
    <text evidence="3">The sequence shown here is derived from an EMBL/GenBank/DDBJ whole genome shotgun (WGS) entry which is preliminary data.</text>
</comment>
<feature type="domain" description="Nudix hydrolase" evidence="2">
    <location>
        <begin position="66"/>
        <end position="192"/>
    </location>
</feature>
<dbReference type="Pfam" id="PF00293">
    <property type="entry name" value="NUDIX"/>
    <property type="match status" value="1"/>
</dbReference>
<dbReference type="InterPro" id="IPR000086">
    <property type="entry name" value="NUDIX_hydrolase_dom"/>
</dbReference>
<comment type="similarity">
    <text evidence="1">Belongs to the Nudix hydrolase family.</text>
</comment>
<keyword evidence="4" id="KW-1185">Reference proteome</keyword>
<dbReference type="InterPro" id="IPR059176">
    <property type="entry name" value="UDP-X_N"/>
</dbReference>
<gene>
    <name evidence="3" type="primary">yjhB</name>
    <name evidence="3" type="ORF">MACH08_21500</name>
</gene>
<dbReference type="CDD" id="cd04672">
    <property type="entry name" value="NUDIX_CDP-Chase_like"/>
    <property type="match status" value="1"/>
</dbReference>
<dbReference type="Gene3D" id="6.10.250.1120">
    <property type="match status" value="1"/>
</dbReference>
<organism evidence="3 4">
    <name type="scientific">Oceanobacillus kimchii</name>
    <dbReference type="NCBI Taxonomy" id="746691"/>
    <lineage>
        <taxon>Bacteria</taxon>
        <taxon>Bacillati</taxon>
        <taxon>Bacillota</taxon>
        <taxon>Bacilli</taxon>
        <taxon>Bacillales</taxon>
        <taxon>Bacillaceae</taxon>
        <taxon>Oceanobacillus</taxon>
    </lineage>
</organism>
<evidence type="ECO:0000313" key="3">
    <source>
        <dbReference type="EMBL" id="GLO66366.1"/>
    </source>
</evidence>
<evidence type="ECO:0000256" key="1">
    <source>
        <dbReference type="ARBA" id="ARBA00005582"/>
    </source>
</evidence>
<name>A0ABQ5THL9_9BACI</name>
<dbReference type="SUPFAM" id="SSF55811">
    <property type="entry name" value="Nudix"/>
    <property type="match status" value="1"/>
</dbReference>
<dbReference type="Pfam" id="PF12535">
    <property type="entry name" value="Nudix_N"/>
    <property type="match status" value="1"/>
</dbReference>
<reference evidence="3 4" key="1">
    <citation type="submission" date="2023-02" db="EMBL/GenBank/DDBJ databases">
        <title>Oceanobacillus kimchii IFOP_LL358 isolated form Alexandrium catenella lab strain.</title>
        <authorList>
            <person name="Gajardo G."/>
            <person name="Ueki S."/>
            <person name="Maruyama F."/>
        </authorList>
    </citation>
    <scope>NUCLEOTIDE SEQUENCE [LARGE SCALE GENOMIC DNA]</scope>
    <source>
        <strain evidence="3 4">IFOP_LL358</strain>
    </source>
</reference>
<dbReference type="PROSITE" id="PS51462">
    <property type="entry name" value="NUDIX"/>
    <property type="match status" value="1"/>
</dbReference>
<dbReference type="InterPro" id="IPR015797">
    <property type="entry name" value="NUDIX_hydrolase-like_dom_sf"/>
</dbReference>
<dbReference type="Gene3D" id="3.90.79.10">
    <property type="entry name" value="Nucleoside Triphosphate Pyrophosphohydrolase"/>
    <property type="match status" value="1"/>
</dbReference>